<keyword evidence="2" id="KW-0238">DNA-binding</keyword>
<dbReference type="Gene3D" id="3.30.450.40">
    <property type="match status" value="1"/>
</dbReference>
<dbReference type="InterPro" id="IPR029016">
    <property type="entry name" value="GAF-like_dom_sf"/>
</dbReference>
<feature type="domain" description="IclR-ED" evidence="6">
    <location>
        <begin position="81"/>
        <end position="262"/>
    </location>
</feature>
<evidence type="ECO:0000256" key="1">
    <source>
        <dbReference type="ARBA" id="ARBA00023015"/>
    </source>
</evidence>
<sequence>MAESLSSRDASAPASAPNGADTSLERGLAILDVIAAPGEHTPAAIAAAVGLPPSTTYRYLRRLAARGFVAVAHGRYEPGPSLIGLAGGNFATTFLASVAPAVLAGIVDEVGETAVMIVRVGTHAVCVSRAEPDKAIRYTFAVNQLLPLHAGAGQRVLLAWAPPSIVERVVASGLAPYTDATLDAAQLHASLHATRQAGWTVSRGEYDTGSVSVAVPVFFGGEAVCSLNVAGPESRCGSREWVARVRTLLSDAARDLSESLEAWSPPIPAPAESSIPTDPEIT</sequence>
<proteinExistence type="predicted"/>
<dbReference type="SUPFAM" id="SSF46785">
    <property type="entry name" value="Winged helix' DNA-binding domain"/>
    <property type="match status" value="1"/>
</dbReference>
<organism evidence="7 8">
    <name type="scientific">Agromyces neolithicus</name>
    <dbReference type="NCBI Taxonomy" id="269420"/>
    <lineage>
        <taxon>Bacteria</taxon>
        <taxon>Bacillati</taxon>
        <taxon>Actinomycetota</taxon>
        <taxon>Actinomycetes</taxon>
        <taxon>Micrococcales</taxon>
        <taxon>Microbacteriaceae</taxon>
        <taxon>Agromyces</taxon>
    </lineage>
</organism>
<dbReference type="Pfam" id="PF09339">
    <property type="entry name" value="HTH_IclR"/>
    <property type="match status" value="1"/>
</dbReference>
<evidence type="ECO:0000313" key="7">
    <source>
        <dbReference type="EMBL" id="GAA1811587.1"/>
    </source>
</evidence>
<keyword evidence="1" id="KW-0805">Transcription regulation</keyword>
<dbReference type="InterPro" id="IPR005471">
    <property type="entry name" value="Tscrpt_reg_IclR_N"/>
</dbReference>
<evidence type="ECO:0000259" key="6">
    <source>
        <dbReference type="PROSITE" id="PS51078"/>
    </source>
</evidence>
<dbReference type="InterPro" id="IPR036390">
    <property type="entry name" value="WH_DNA-bd_sf"/>
</dbReference>
<dbReference type="Pfam" id="PF01614">
    <property type="entry name" value="IclR_C"/>
    <property type="match status" value="1"/>
</dbReference>
<dbReference type="PROSITE" id="PS51078">
    <property type="entry name" value="ICLR_ED"/>
    <property type="match status" value="1"/>
</dbReference>
<dbReference type="InterPro" id="IPR050707">
    <property type="entry name" value="HTH_MetabolicPath_Reg"/>
</dbReference>
<feature type="compositionally biased region" description="Low complexity" evidence="4">
    <location>
        <begin position="1"/>
        <end position="16"/>
    </location>
</feature>
<evidence type="ECO:0000256" key="4">
    <source>
        <dbReference type="SAM" id="MobiDB-lite"/>
    </source>
</evidence>
<dbReference type="EMBL" id="BAAANJ010000007">
    <property type="protein sequence ID" value="GAA1811587.1"/>
    <property type="molecule type" value="Genomic_DNA"/>
</dbReference>
<dbReference type="RefSeq" id="WP_344295942.1">
    <property type="nucleotide sequence ID" value="NZ_BAAANJ010000007.1"/>
</dbReference>
<evidence type="ECO:0000256" key="3">
    <source>
        <dbReference type="ARBA" id="ARBA00023163"/>
    </source>
</evidence>
<comment type="caution">
    <text evidence="7">The sequence shown here is derived from an EMBL/GenBank/DDBJ whole genome shotgun (WGS) entry which is preliminary data.</text>
</comment>
<feature type="domain" description="HTH iclR-type" evidence="5">
    <location>
        <begin position="21"/>
        <end position="80"/>
    </location>
</feature>
<name>A0ABP4YK93_9MICO</name>
<dbReference type="PANTHER" id="PTHR30136">
    <property type="entry name" value="HELIX-TURN-HELIX TRANSCRIPTIONAL REGULATOR, ICLR FAMILY"/>
    <property type="match status" value="1"/>
</dbReference>
<dbReference type="InterPro" id="IPR036388">
    <property type="entry name" value="WH-like_DNA-bd_sf"/>
</dbReference>
<dbReference type="Proteomes" id="UP001500002">
    <property type="component" value="Unassembled WGS sequence"/>
</dbReference>
<keyword evidence="3" id="KW-0804">Transcription</keyword>
<reference evidence="8" key="1">
    <citation type="journal article" date="2019" name="Int. J. Syst. Evol. Microbiol.">
        <title>The Global Catalogue of Microorganisms (GCM) 10K type strain sequencing project: providing services to taxonomists for standard genome sequencing and annotation.</title>
        <authorList>
            <consortium name="The Broad Institute Genomics Platform"/>
            <consortium name="The Broad Institute Genome Sequencing Center for Infectious Disease"/>
            <person name="Wu L."/>
            <person name="Ma J."/>
        </authorList>
    </citation>
    <scope>NUCLEOTIDE SEQUENCE [LARGE SCALE GENOMIC DNA]</scope>
    <source>
        <strain evidence="8">JCM 14322</strain>
    </source>
</reference>
<dbReference type="SUPFAM" id="SSF55781">
    <property type="entry name" value="GAF domain-like"/>
    <property type="match status" value="1"/>
</dbReference>
<evidence type="ECO:0000256" key="2">
    <source>
        <dbReference type="ARBA" id="ARBA00023125"/>
    </source>
</evidence>
<dbReference type="PANTHER" id="PTHR30136:SF35">
    <property type="entry name" value="HTH-TYPE TRANSCRIPTIONAL REGULATOR RV1719"/>
    <property type="match status" value="1"/>
</dbReference>
<evidence type="ECO:0000313" key="8">
    <source>
        <dbReference type="Proteomes" id="UP001500002"/>
    </source>
</evidence>
<keyword evidence="8" id="KW-1185">Reference proteome</keyword>
<evidence type="ECO:0000259" key="5">
    <source>
        <dbReference type="PROSITE" id="PS51077"/>
    </source>
</evidence>
<feature type="region of interest" description="Disordered" evidence="4">
    <location>
        <begin position="260"/>
        <end position="282"/>
    </location>
</feature>
<gene>
    <name evidence="7" type="ORF">GCM10009749_20810</name>
</gene>
<protein>
    <submittedName>
        <fullName evidence="7">IclR family transcriptional regulator</fullName>
    </submittedName>
</protein>
<dbReference type="Gene3D" id="1.10.10.10">
    <property type="entry name" value="Winged helix-like DNA-binding domain superfamily/Winged helix DNA-binding domain"/>
    <property type="match status" value="1"/>
</dbReference>
<dbReference type="PROSITE" id="PS51077">
    <property type="entry name" value="HTH_ICLR"/>
    <property type="match status" value="1"/>
</dbReference>
<dbReference type="SMART" id="SM00346">
    <property type="entry name" value="HTH_ICLR"/>
    <property type="match status" value="1"/>
</dbReference>
<accession>A0ABP4YK93</accession>
<feature type="region of interest" description="Disordered" evidence="4">
    <location>
        <begin position="1"/>
        <end position="20"/>
    </location>
</feature>
<dbReference type="InterPro" id="IPR014757">
    <property type="entry name" value="Tscrpt_reg_IclR_C"/>
</dbReference>